<evidence type="ECO:0000313" key="3">
    <source>
        <dbReference type="EMBL" id="KAF9542530.1"/>
    </source>
</evidence>
<protein>
    <submittedName>
        <fullName evidence="3">Uncharacterized protein</fullName>
    </submittedName>
</protein>
<keyword evidence="4" id="KW-1185">Reference proteome</keyword>
<reference evidence="3" key="1">
    <citation type="journal article" date="2020" name="Fungal Divers.">
        <title>Resolving the Mortierellaceae phylogeny through synthesis of multi-gene phylogenetics and phylogenomics.</title>
        <authorList>
            <person name="Vandepol N."/>
            <person name="Liber J."/>
            <person name="Desiro A."/>
            <person name="Na H."/>
            <person name="Kennedy M."/>
            <person name="Barry K."/>
            <person name="Grigoriev I.V."/>
            <person name="Miller A.N."/>
            <person name="O'Donnell K."/>
            <person name="Stajich J.E."/>
            <person name="Bonito G."/>
        </authorList>
    </citation>
    <scope>NUCLEOTIDE SEQUENCE</scope>
    <source>
        <strain evidence="3">NRRL 2591</strain>
    </source>
</reference>
<feature type="non-terminal residue" evidence="3">
    <location>
        <position position="665"/>
    </location>
</feature>
<feature type="region of interest" description="Disordered" evidence="2">
    <location>
        <begin position="237"/>
        <end position="263"/>
    </location>
</feature>
<evidence type="ECO:0000256" key="2">
    <source>
        <dbReference type="SAM" id="MobiDB-lite"/>
    </source>
</evidence>
<feature type="region of interest" description="Disordered" evidence="2">
    <location>
        <begin position="401"/>
        <end position="431"/>
    </location>
</feature>
<feature type="compositionally biased region" description="Polar residues" evidence="2">
    <location>
        <begin position="413"/>
        <end position="424"/>
    </location>
</feature>
<feature type="compositionally biased region" description="Low complexity" evidence="2">
    <location>
        <begin position="402"/>
        <end position="412"/>
    </location>
</feature>
<dbReference type="EMBL" id="JAAAXW010000136">
    <property type="protein sequence ID" value="KAF9542530.1"/>
    <property type="molecule type" value="Genomic_DNA"/>
</dbReference>
<accession>A0A9P6F4Z0</accession>
<feature type="compositionally biased region" description="Basic residues" evidence="2">
    <location>
        <begin position="67"/>
        <end position="78"/>
    </location>
</feature>
<dbReference type="AlphaFoldDB" id="A0A9P6F4Z0"/>
<proteinExistence type="predicted"/>
<gene>
    <name evidence="3" type="ORF">EC957_001899</name>
</gene>
<feature type="region of interest" description="Disordered" evidence="2">
    <location>
        <begin position="465"/>
        <end position="497"/>
    </location>
</feature>
<keyword evidence="1" id="KW-0175">Coiled coil</keyword>
<evidence type="ECO:0000256" key="1">
    <source>
        <dbReference type="SAM" id="Coils"/>
    </source>
</evidence>
<feature type="compositionally biased region" description="Low complexity" evidence="2">
    <location>
        <begin position="366"/>
        <end position="382"/>
    </location>
</feature>
<dbReference type="Proteomes" id="UP000723463">
    <property type="component" value="Unassembled WGS sequence"/>
</dbReference>
<comment type="caution">
    <text evidence="3">The sequence shown here is derived from an EMBL/GenBank/DDBJ whole genome shotgun (WGS) entry which is preliminary data.</text>
</comment>
<sequence length="665" mass="73039">MVDDEQSWGDIESLAGEEAFDRYYSFLDPGLEEFWTMDKIKQLNDAVINHVGRFLKPRAATILQGTQHHHHQQWHSKNNKTNGDNDSEGEDVKKVTTLYPVVVMSAWMDLCRWEKVAGSVGSSPLICQHIWETFGDGRLFTEEEQHFLDEIKAAVIENGARISAINDAAARVEAVNAKAAQEEADRLEAARIKAAREEERIEAAVIKAVQDEADRDEAERLEAERIGAAKAKAKRVEANKVRAMKRRAKADATREEGEKGSKVGKVLKRKKSGDSIAAKELATRQKIILMQENIARQEAAMAEVTRRETAKEVNEDARGTSKAKRETALAAAKAWEMAVRGTVARKAEIQSAAAKRQRNVSRSQAGLDRGQGLSLSSGSTSGNKRKIGKMEALSPLATFNFTTTTTTTTTTTADQANRPPQQDTIVPPPVLRSSSSISCSSLISPAPSPQGESLEFQLSKHTRRCSSPETLSVSTVTSTETKTTTPMPTAIKSTTKTSPAPLLFGNHDTAPKAPSFTLPSLPPTSFPQGAEVQERIEKLTTMKKVLTDCSQTMELQRQDQRAETDMLLRQRDAAIEAAKARRQRDDSNNTSSHHENNRTKSFQDPPEDRILASFNAPEKLTPVRTGLPSPVTPNQRPVSLSPEFPAAAPKTASPPVIDLTEDDDH</sequence>
<feature type="coiled-coil region" evidence="1">
    <location>
        <begin position="165"/>
        <end position="226"/>
    </location>
</feature>
<feature type="region of interest" description="Disordered" evidence="2">
    <location>
        <begin position="352"/>
        <end position="386"/>
    </location>
</feature>
<name>A0A9P6F4Z0_9FUNG</name>
<feature type="compositionally biased region" description="Low complexity" evidence="2">
    <location>
        <begin position="467"/>
        <end position="489"/>
    </location>
</feature>
<feature type="region of interest" description="Disordered" evidence="2">
    <location>
        <begin position="306"/>
        <end position="325"/>
    </location>
</feature>
<feature type="region of interest" description="Disordered" evidence="2">
    <location>
        <begin position="577"/>
        <end position="665"/>
    </location>
</feature>
<organism evidence="3 4">
    <name type="scientific">Mortierella hygrophila</name>
    <dbReference type="NCBI Taxonomy" id="979708"/>
    <lineage>
        <taxon>Eukaryota</taxon>
        <taxon>Fungi</taxon>
        <taxon>Fungi incertae sedis</taxon>
        <taxon>Mucoromycota</taxon>
        <taxon>Mortierellomycotina</taxon>
        <taxon>Mortierellomycetes</taxon>
        <taxon>Mortierellales</taxon>
        <taxon>Mortierellaceae</taxon>
        <taxon>Mortierella</taxon>
    </lineage>
</organism>
<feature type="region of interest" description="Disordered" evidence="2">
    <location>
        <begin position="66"/>
        <end position="90"/>
    </location>
</feature>
<feature type="compositionally biased region" description="Basic and acidic residues" evidence="2">
    <location>
        <begin position="583"/>
        <end position="598"/>
    </location>
</feature>
<evidence type="ECO:0000313" key="4">
    <source>
        <dbReference type="Proteomes" id="UP000723463"/>
    </source>
</evidence>
<feature type="compositionally biased region" description="Basic and acidic residues" evidence="2">
    <location>
        <begin position="249"/>
        <end position="261"/>
    </location>
</feature>